<accession>A0ACB5S1S5</accession>
<keyword evidence="2" id="KW-1185">Reference proteome</keyword>
<protein>
    <submittedName>
        <fullName evidence="1">Secreted protein</fullName>
    </submittedName>
</protein>
<reference evidence="1" key="1">
    <citation type="submission" date="2024-09" db="EMBL/GenBank/DDBJ databases">
        <title>Draft Genome Sequences of Neofusicoccum parvum.</title>
        <authorList>
            <person name="Ashida A."/>
            <person name="Camagna M."/>
            <person name="Tanaka A."/>
            <person name="Takemoto D."/>
        </authorList>
    </citation>
    <scope>NUCLEOTIDE SEQUENCE</scope>
    <source>
        <strain evidence="1">PPO83</strain>
    </source>
</reference>
<dbReference type="Proteomes" id="UP001165186">
    <property type="component" value="Unassembled WGS sequence"/>
</dbReference>
<sequence length="227" mass="24188">MSFRSQVLFGALSLLPAALASPTNSIVSARQSALDYPYTLTAYAPNNSTLNGAKAQDGGSLFQAKVGSYCPTIVSSCPNGTETAYVGTLYPSAMVPGGQDLYVTKEGQILITVQHSHSIPPGAYWNYYGWTWNALPTDDESYPSPASNCPADDPRYNCAAPTGYWTFHAPDAPEDVGGVVACPSAYDPAYAVAYAVTPEFNRTDCTPMVGLGTHNYTGELPPVWSYL</sequence>
<proteinExistence type="predicted"/>
<organism evidence="1 2">
    <name type="scientific">Neofusicoccum parvum</name>
    <dbReference type="NCBI Taxonomy" id="310453"/>
    <lineage>
        <taxon>Eukaryota</taxon>
        <taxon>Fungi</taxon>
        <taxon>Dikarya</taxon>
        <taxon>Ascomycota</taxon>
        <taxon>Pezizomycotina</taxon>
        <taxon>Dothideomycetes</taxon>
        <taxon>Dothideomycetes incertae sedis</taxon>
        <taxon>Botryosphaeriales</taxon>
        <taxon>Botryosphaeriaceae</taxon>
        <taxon>Neofusicoccum</taxon>
    </lineage>
</organism>
<dbReference type="EMBL" id="BSXG01000030">
    <property type="protein sequence ID" value="GME26717.1"/>
    <property type="molecule type" value="Genomic_DNA"/>
</dbReference>
<name>A0ACB5S1S5_9PEZI</name>
<evidence type="ECO:0000313" key="2">
    <source>
        <dbReference type="Proteomes" id="UP001165186"/>
    </source>
</evidence>
<evidence type="ECO:0000313" key="1">
    <source>
        <dbReference type="EMBL" id="GME26717.1"/>
    </source>
</evidence>
<comment type="caution">
    <text evidence="1">The sequence shown here is derived from an EMBL/GenBank/DDBJ whole genome shotgun (WGS) entry which is preliminary data.</text>
</comment>
<gene>
    <name evidence="1" type="primary">g10012</name>
    <name evidence="1" type="ORF">NpPPO83_00010012</name>
</gene>